<accession>A0A8H8DA71</accession>
<comment type="caution">
    <text evidence="2">The sequence shown here is derived from an EMBL/GenBank/DDBJ whole genome shotgun (WGS) entry which is preliminary data.</text>
</comment>
<dbReference type="AlphaFoldDB" id="A0A8H8DA71"/>
<feature type="region of interest" description="Disordered" evidence="1">
    <location>
        <begin position="1"/>
        <end position="35"/>
    </location>
</feature>
<dbReference type="Proteomes" id="UP000669133">
    <property type="component" value="Unassembled WGS sequence"/>
</dbReference>
<feature type="region of interest" description="Disordered" evidence="1">
    <location>
        <begin position="60"/>
        <end position="91"/>
    </location>
</feature>
<dbReference type="RefSeq" id="XP_067547008.1">
    <property type="nucleotide sequence ID" value="XM_067693270.1"/>
</dbReference>
<evidence type="ECO:0000313" key="2">
    <source>
        <dbReference type="EMBL" id="KAG5417892.1"/>
    </source>
</evidence>
<evidence type="ECO:0000256" key="1">
    <source>
        <dbReference type="SAM" id="MobiDB-lite"/>
    </source>
</evidence>
<name>A0A8H8DA71_9ASCO</name>
<organism evidence="2 3">
    <name type="scientific">Candida metapsilosis</name>
    <dbReference type="NCBI Taxonomy" id="273372"/>
    <lineage>
        <taxon>Eukaryota</taxon>
        <taxon>Fungi</taxon>
        <taxon>Dikarya</taxon>
        <taxon>Ascomycota</taxon>
        <taxon>Saccharomycotina</taxon>
        <taxon>Pichiomycetes</taxon>
        <taxon>Debaryomycetaceae</taxon>
        <taxon>Candida/Lodderomyces clade</taxon>
        <taxon>Candida</taxon>
    </lineage>
</organism>
<dbReference type="SUPFAM" id="SSF57850">
    <property type="entry name" value="RING/U-box"/>
    <property type="match status" value="1"/>
</dbReference>
<dbReference type="OrthoDB" id="299997at2759"/>
<feature type="compositionally biased region" description="Basic and acidic residues" evidence="1">
    <location>
        <begin position="19"/>
        <end position="31"/>
    </location>
</feature>
<dbReference type="GeneID" id="93652849"/>
<protein>
    <submittedName>
        <fullName evidence="2">FAR1</fullName>
    </submittedName>
</protein>
<keyword evidence="3" id="KW-1185">Reference proteome</keyword>
<evidence type="ECO:0000313" key="3">
    <source>
        <dbReference type="Proteomes" id="UP000669133"/>
    </source>
</evidence>
<feature type="compositionally biased region" description="Polar residues" evidence="1">
    <location>
        <begin position="1"/>
        <end position="17"/>
    </location>
</feature>
<dbReference type="EMBL" id="JAEOAQ010000006">
    <property type="protein sequence ID" value="KAG5417892.1"/>
    <property type="molecule type" value="Genomic_DNA"/>
</dbReference>
<reference evidence="2 3" key="1">
    <citation type="submission" date="2020-12" db="EMBL/GenBank/DDBJ databases">
        <title>Effect of drift, selection, and recombination on the evolution of hybrid genomes in Candida yeast pathogens.</title>
        <authorList>
            <person name="Mixao V."/>
            <person name="Ksiezopolska E."/>
            <person name="Saus E."/>
            <person name="Boekhout T."/>
            <person name="Gacser A."/>
            <person name="Gabaldon T."/>
        </authorList>
    </citation>
    <scope>NUCLEOTIDE SEQUENCE [LARGE SCALE GENOMIC DNA]</scope>
    <source>
        <strain evidence="2 3">BP57</strain>
    </source>
</reference>
<proteinExistence type="predicted"/>
<gene>
    <name evidence="2" type="ORF">I9W82_004220</name>
</gene>
<sequence>MSNRRSSMMSKLKNTQLRKPIDTKAREEKDNNVTITTTPDIEKLFGLDSPTRLPFSNFAESKRDQSESGQKPESPLNFVSYSPRKTPKSSKRYNGQVCCFCKDSLQLTLPGEVVLPLSCKHLCHKNCFIMLIDSQKRILPTCDICKTQTNVVDEDLLLGMVNAAPMADINESISSEDEVDSPMGAPLLSRDVSKVLVSTPTEQMVNDQLNTPPTSAHGIDYEPLLYYPNITCSSEMHPIKLNESHEISYVLNIKPPSIYNDSSPSFNPSDLKLKWEVSNYISQQLGLSKELGELILFDKMRISIDGEMWDESCLYLFSKFLLIYNGEALAGMISITNDLCSTSLIEGVLNLNLTESTLPELYIYNEFSQTITEKWEFVLGKLMDSQSPITNLFQFTSTCWLDLQYDIDVPSNLIRFNNLLLHGGDLPSFYMTKVLPSPKPLALNIVIAVPLFNKTKLSNTDYRHWLQKLLRAMRSTLSDSDKMGLIFLGIDYSRKAKAAGTFVGCVAASWDGWDNLIDDICIVPNTFSSNSQELNVALEKCAELYPFIAYKESSINKVLVLNCGDYHGETLSQFDFDTQRLSKMSVSLLRVGSHLNMFKEISSFSRYEYGNDPEIRFATPEKLSASITTLMKRMQSICLPYLSVEIEVENNITVSSIESFGVMESKESKSQRIVFRDMGPSDERNLLITMKVTDTDFEFEKIPIFNYTATWRDNKSIEKTVFAQIDQRSLQEPMESDAAKSLEAIVSGSPEKNHPHSIYYLDIPLLPPLSPSRNASFAKRQAELLIIRHLRQAIEEKNATALKACISVAYGLLRCIPANLDADDTPKGAVVDPEDCILNLMAVTKSARMDNQRYVDILVGQLERIISLFDNEPSEALDKCFDLVYSLV</sequence>